<evidence type="ECO:0000313" key="5">
    <source>
        <dbReference type="EMBL" id="WAI47136.1"/>
    </source>
</evidence>
<feature type="domain" description="Teneurin-like YD-shell" evidence="4">
    <location>
        <begin position="1253"/>
        <end position="1518"/>
    </location>
</feature>
<feature type="domain" description="DUF6531" evidence="3">
    <location>
        <begin position="507"/>
        <end position="578"/>
    </location>
</feature>
<dbReference type="EMBL" id="CP113432">
    <property type="protein sequence ID" value="WAI47136.1"/>
    <property type="molecule type" value="Genomic_DNA"/>
</dbReference>
<evidence type="ECO:0000313" key="6">
    <source>
        <dbReference type="Proteomes" id="UP001163624"/>
    </source>
</evidence>
<evidence type="ECO:0000256" key="2">
    <source>
        <dbReference type="SAM" id="MobiDB-lite"/>
    </source>
</evidence>
<dbReference type="Gene3D" id="2.60.200.60">
    <property type="match status" value="1"/>
</dbReference>
<dbReference type="Gene3D" id="2.180.10.10">
    <property type="entry name" value="RHS repeat-associated core"/>
    <property type="match status" value="3"/>
</dbReference>
<organism evidence="5 6">
    <name type="scientific">Pseudomonas triclosanedens</name>
    <dbReference type="NCBI Taxonomy" id="2961893"/>
    <lineage>
        <taxon>Bacteria</taxon>
        <taxon>Pseudomonadati</taxon>
        <taxon>Pseudomonadota</taxon>
        <taxon>Gammaproteobacteria</taxon>
        <taxon>Pseudomonadales</taxon>
        <taxon>Pseudomonadaceae</taxon>
        <taxon>Pseudomonas</taxon>
    </lineage>
</organism>
<dbReference type="InterPro" id="IPR011047">
    <property type="entry name" value="Quinoprotein_ADH-like_sf"/>
</dbReference>
<proteinExistence type="predicted"/>
<feature type="region of interest" description="Disordered" evidence="2">
    <location>
        <begin position="213"/>
        <end position="235"/>
    </location>
</feature>
<dbReference type="InterPro" id="IPR056823">
    <property type="entry name" value="TEN-like_YD-shell"/>
</dbReference>
<dbReference type="SUPFAM" id="SSF50998">
    <property type="entry name" value="Quinoprotein alcohol dehydrogenase-like"/>
    <property type="match status" value="1"/>
</dbReference>
<dbReference type="SUPFAM" id="SSF82171">
    <property type="entry name" value="DPP6 N-terminal domain-like"/>
    <property type="match status" value="1"/>
</dbReference>
<dbReference type="InterPro" id="IPR022385">
    <property type="entry name" value="Rhs_assc_core"/>
</dbReference>
<dbReference type="PANTHER" id="PTHR32305">
    <property type="match status" value="1"/>
</dbReference>
<dbReference type="InterPro" id="IPR045351">
    <property type="entry name" value="DUF6531"/>
</dbReference>
<dbReference type="InterPro" id="IPR050708">
    <property type="entry name" value="T6SS_VgrG/RHS"/>
</dbReference>
<dbReference type="Pfam" id="PF20148">
    <property type="entry name" value="DUF6531"/>
    <property type="match status" value="1"/>
</dbReference>
<evidence type="ECO:0000256" key="1">
    <source>
        <dbReference type="ARBA" id="ARBA00022737"/>
    </source>
</evidence>
<dbReference type="InterPro" id="IPR006530">
    <property type="entry name" value="YD"/>
</dbReference>
<keyword evidence="1" id="KW-0677">Repeat</keyword>
<reference evidence="5" key="1">
    <citation type="submission" date="2022-11" db="EMBL/GenBank/DDBJ databases">
        <title>Pseudomonas triclosanedens sp. nov., a triclosan degrader isolated from activated sludge.</title>
        <authorList>
            <person name="Yin Y."/>
            <person name="Lu Z."/>
        </authorList>
    </citation>
    <scope>NUCLEOTIDE SEQUENCE</scope>
    <source>
        <strain evidence="5">ZM23</strain>
    </source>
</reference>
<dbReference type="Proteomes" id="UP001163624">
    <property type="component" value="Chromosome"/>
</dbReference>
<dbReference type="InterPro" id="IPR031325">
    <property type="entry name" value="RHS_repeat"/>
</dbReference>
<sequence>MSDRLSISSAAQDAAAEQKLIDARQLSDIASREALAGSLLGKFDQLAALRPLSPAEQATRERVEGELAGLQRQRAALQGAPAAGGSKRHIAHDSPQWMAISVMPDLCRVGPAVIAFDSFATLDKHVTASPNVKAQGTPVYRVGDLFQQVQADAGQHIVAGTSLGTGHVKLLDGHSNVKVNGIPVARHDSACLINCDAQGQGGTLGKIVSNRKSVAPDDTAHQASNPDAPPGQRTSPALEELKARRKALDEQLINIDAADSVVRFGDLHKALDDSIASIRTAPIPGIPFSEHIPLVNQAAAQVARGAVGFAKDAALGIGELAYTGAKNVAKFSQSIGTPTGVEALILDQQILAEDIRLGNITPGTVYANARQGAIDIGKAAVKPVVVPWEKGDYGEAVTRGAAEIATLPLAEVKAGIAGMAGKAAEAARAAEAAKAAEAARAAEAGRAAKGGSEASHAGDAGTATPSAGDGVHVEAGKPEGQATGDKPGTSSTEGQGTEPSKCGLASEPVDVATGEYLQTWPVLDIPGTLPLRLNRYYRSRQKPRGVFGARWGDEWSQRLELDAQRITYHAGDGTTLVYLAAEDEVLAHNRRNGRYQLSGRRSANLCLYDRRTGQTLHFAPGGDTANRPLSAIEDRNGNAIRFHYDNGQLRRITHSDGYQLSIRHTSSGLLETITLHEPGQRERNLLQCRYEGLDLLTNCHSQQFGRLQHTYDKRGHMLQWRDSDSTQVDITYDDQGRALTVSTPQGYYNDRFEYEELARCTHYYDAEGGHSRFHYDHNNLVTLRVDPLGQQWHTEWDECTNKISETDPLGRVTRYRYSDAGELLTQINPDGSRQVSDYDAQGNLTRYRNSEGATWTLAYDPRGNLASVQLPDGRTTRYRYGAHGEPQERINPDGSVVRYRHDEHHRLCAIEQPGGHTSQLSLDVFGRPLAHTDPLGHTTRLSYASHAHPRGSVTQLTLADGTQQHWQYDSEHRVACFTDGEGRNTRYRYGAFDLLETLTQPGGQTLQLAYDKLTRLVRVTNGLGQHYHYQYDGAGRLVAERDFAGSITRYGYNAAGWLTEKRCADGGRVLYHYHLASGRLERVDQLPANGPSSSTHLAYDEHGRLASLYNLFVLIEYRRDATGRIVVERCNHREIHQQFASDSGLPIQLQAGAFSEPETDLQTRAGQPAIHWQHDHRGLASLRIGEHAPLAFQHDALGRNTQRHSPAGFLLRQQYDRIGLLTQQSVGSGDVQRSYSYDKAFNPIQVDDKRWGNSRYQYNVNDQIIAAHLGGAQPQHWQYDKALDLISEALPSGADGTARPVVQQGGRVVRCGPDTYQYDACGRLVEKLVQRNGFRPQRWNYRWNLDNRLIELRTPTGEIWRYQYDPFGRRVCKFRVVTTTPESRRQIIGEEYLWSGEQLIEAAPLCANGDVLYEQATTWIYAPGGTTPLAQRQNGKLCYIVTDHLGSPRELLSEQGEVVWSNSPQVWGLARLWKAANDDSSIDCPFRFPGQYHDPESGLHYNRHRYYDPHTAQYLTPDPLGLGGGNRPQGYVHNPMGWVDPLGLAGDCCAGGANDPTPHTVVPSGKAPKTNTPNSIYEVSRADGSKSITYYDDQGRAFSREDYGQLRSHGNLGYGTDGRAKPHEHRIIYNSRGFVEERLYREIDGNGNVIGPWIKED</sequence>
<name>A0ABY6ZQR6_9PSED</name>
<evidence type="ECO:0000259" key="4">
    <source>
        <dbReference type="Pfam" id="PF25023"/>
    </source>
</evidence>
<dbReference type="NCBIfam" id="TIGR03696">
    <property type="entry name" value="Rhs_assc_core"/>
    <property type="match status" value="1"/>
</dbReference>
<dbReference type="NCBIfam" id="TIGR01643">
    <property type="entry name" value="YD_repeat_2x"/>
    <property type="match status" value="4"/>
</dbReference>
<accession>A0ABY6ZQR6</accession>
<feature type="region of interest" description="Disordered" evidence="2">
    <location>
        <begin position="446"/>
        <end position="505"/>
    </location>
</feature>
<dbReference type="Pfam" id="PF05593">
    <property type="entry name" value="RHS_repeat"/>
    <property type="match status" value="3"/>
</dbReference>
<gene>
    <name evidence="5" type="ORF">OU419_15255</name>
</gene>
<protein>
    <submittedName>
        <fullName evidence="5">DUF6531 domain-containing protein</fullName>
    </submittedName>
</protein>
<dbReference type="RefSeq" id="WP_268171642.1">
    <property type="nucleotide sequence ID" value="NZ_CP113432.1"/>
</dbReference>
<feature type="compositionally biased region" description="Polar residues" evidence="2">
    <location>
        <begin position="488"/>
        <end position="498"/>
    </location>
</feature>
<keyword evidence="6" id="KW-1185">Reference proteome</keyword>
<evidence type="ECO:0000259" key="3">
    <source>
        <dbReference type="Pfam" id="PF20148"/>
    </source>
</evidence>
<dbReference type="Pfam" id="PF25023">
    <property type="entry name" value="TEN_YD-shell"/>
    <property type="match status" value="1"/>
</dbReference>
<dbReference type="PANTHER" id="PTHR32305:SF15">
    <property type="entry name" value="PROTEIN RHSA-RELATED"/>
    <property type="match status" value="1"/>
</dbReference>